<dbReference type="InterPro" id="IPR051620">
    <property type="entry name" value="ORF904-like_C"/>
</dbReference>
<name>A0A318KAJ4_9NOCA</name>
<dbReference type="AlphaFoldDB" id="A0A318KAJ4"/>
<sequence>MGTVDFRQAAISAAARGWSVFPLCPGSKRPAICQWQQRATVDPSQIHSWWREDPYRNIAIATGPSRLYVIDLDTAACPNAGDRSGWELFNDLATAADASGTLATYTVATPSGGHHLYYRTPPRKALSCTVGRLGPGIDSRGEGGYIVAAGSLTSRGTYRRLDARPPTHLPQWLYDLYQPAPHPTLDRPPSPPHDRDRYLAAILDSEIQRIVSARVGTRNDTLFRAALTLGRLVAGGELDRHDTDSALAVAASVHVGSHAFTAEEVTRTIANGFAAGAQRPRRIRRNTWPQ</sequence>
<evidence type="ECO:0000259" key="2">
    <source>
        <dbReference type="SMART" id="SM00943"/>
    </source>
</evidence>
<evidence type="ECO:0000313" key="4">
    <source>
        <dbReference type="Proteomes" id="UP000247569"/>
    </source>
</evidence>
<comment type="caution">
    <text evidence="3">The sequence shown here is derived from an EMBL/GenBank/DDBJ whole genome shotgun (WGS) entry which is preliminary data.</text>
</comment>
<dbReference type="EMBL" id="QJKF01000027">
    <property type="protein sequence ID" value="PXX53429.1"/>
    <property type="molecule type" value="Genomic_DNA"/>
</dbReference>
<dbReference type="CDD" id="cd04859">
    <property type="entry name" value="Prim_Pol"/>
    <property type="match status" value="1"/>
</dbReference>
<protein>
    <submittedName>
        <fullName evidence="3">Bifunctional DNA primase/polymerase-like protein</fullName>
    </submittedName>
</protein>
<dbReference type="Pfam" id="PF09250">
    <property type="entry name" value="Prim-Pol"/>
    <property type="match status" value="1"/>
</dbReference>
<dbReference type="InterPro" id="IPR015330">
    <property type="entry name" value="DNA_primase/pol_bifunc_N"/>
</dbReference>
<reference evidence="3 4" key="1">
    <citation type="submission" date="2018-05" db="EMBL/GenBank/DDBJ databases">
        <title>Genomic Encyclopedia of Type Strains, Phase IV (KMG-IV): sequencing the most valuable type-strain genomes for metagenomic binning, comparative biology and taxonomic classification.</title>
        <authorList>
            <person name="Goeker M."/>
        </authorList>
    </citation>
    <scope>NUCLEOTIDE SEQUENCE [LARGE SCALE GENOMIC DNA]</scope>
    <source>
        <strain evidence="3 4">DSM 44704</strain>
    </source>
</reference>
<dbReference type="SUPFAM" id="SSF56747">
    <property type="entry name" value="Prim-pol domain"/>
    <property type="match status" value="1"/>
</dbReference>
<proteinExistence type="predicted"/>
<evidence type="ECO:0000256" key="1">
    <source>
        <dbReference type="ARBA" id="ARBA00022801"/>
    </source>
</evidence>
<dbReference type="RefSeq" id="WP_157195656.1">
    <property type="nucleotide sequence ID" value="NZ_QJKF01000027.1"/>
</dbReference>
<keyword evidence="1" id="KW-0378">Hydrolase</keyword>
<dbReference type="GO" id="GO:0016787">
    <property type="term" value="F:hydrolase activity"/>
    <property type="evidence" value="ECO:0007669"/>
    <property type="project" value="UniProtKB-KW"/>
</dbReference>
<organism evidence="3 4">
    <name type="scientific">Nocardia tenerifensis</name>
    <dbReference type="NCBI Taxonomy" id="228006"/>
    <lineage>
        <taxon>Bacteria</taxon>
        <taxon>Bacillati</taxon>
        <taxon>Actinomycetota</taxon>
        <taxon>Actinomycetes</taxon>
        <taxon>Mycobacteriales</taxon>
        <taxon>Nocardiaceae</taxon>
        <taxon>Nocardia</taxon>
    </lineage>
</organism>
<keyword evidence="4" id="KW-1185">Reference proteome</keyword>
<dbReference type="PANTHER" id="PTHR35372:SF2">
    <property type="entry name" value="SF3 HELICASE DOMAIN-CONTAINING PROTEIN"/>
    <property type="match status" value="1"/>
</dbReference>
<gene>
    <name evidence="3" type="ORF">DFR70_12740</name>
</gene>
<feature type="domain" description="DNA primase/polymerase bifunctional N-terminal" evidence="2">
    <location>
        <begin position="10"/>
        <end position="173"/>
    </location>
</feature>
<dbReference type="Proteomes" id="UP000247569">
    <property type="component" value="Unassembled WGS sequence"/>
</dbReference>
<dbReference type="Gene3D" id="3.30.720.160">
    <property type="entry name" value="Bifunctional DNA primase/polymerase, N-terminal"/>
    <property type="match status" value="1"/>
</dbReference>
<dbReference type="SMART" id="SM00943">
    <property type="entry name" value="Prim-Pol"/>
    <property type="match status" value="1"/>
</dbReference>
<evidence type="ECO:0000313" key="3">
    <source>
        <dbReference type="EMBL" id="PXX53429.1"/>
    </source>
</evidence>
<dbReference type="PANTHER" id="PTHR35372">
    <property type="entry name" value="ATP BINDING PROTEIN-RELATED"/>
    <property type="match status" value="1"/>
</dbReference>
<accession>A0A318KAJ4</accession>